<evidence type="ECO:0000313" key="1">
    <source>
        <dbReference type="EMBL" id="GAA1931487.1"/>
    </source>
</evidence>
<dbReference type="Proteomes" id="UP001501303">
    <property type="component" value="Unassembled WGS sequence"/>
</dbReference>
<dbReference type="RefSeq" id="WP_344265360.1">
    <property type="nucleotide sequence ID" value="NZ_BAAAMJ010000067.1"/>
</dbReference>
<dbReference type="Pfam" id="PF01075">
    <property type="entry name" value="Glyco_transf_9"/>
    <property type="match status" value="1"/>
</dbReference>
<gene>
    <name evidence="1" type="ORF">GCM10009716_43270</name>
</gene>
<comment type="caution">
    <text evidence="1">The sequence shown here is derived from an EMBL/GenBank/DDBJ whole genome shotgun (WGS) entry which is preliminary data.</text>
</comment>
<dbReference type="SUPFAM" id="SSF53756">
    <property type="entry name" value="UDP-Glycosyltransferase/glycogen phosphorylase"/>
    <property type="match status" value="1"/>
</dbReference>
<evidence type="ECO:0008006" key="3">
    <source>
        <dbReference type="Google" id="ProtNLM"/>
    </source>
</evidence>
<reference evidence="1 2" key="1">
    <citation type="journal article" date="2019" name="Int. J. Syst. Evol. Microbiol.">
        <title>The Global Catalogue of Microorganisms (GCM) 10K type strain sequencing project: providing services to taxonomists for standard genome sequencing and annotation.</title>
        <authorList>
            <consortium name="The Broad Institute Genomics Platform"/>
            <consortium name="The Broad Institute Genome Sequencing Center for Infectious Disease"/>
            <person name="Wu L."/>
            <person name="Ma J."/>
        </authorList>
    </citation>
    <scope>NUCLEOTIDE SEQUENCE [LARGE SCALE GENOMIC DNA]</scope>
    <source>
        <strain evidence="1 2">JCM 13581</strain>
    </source>
</reference>
<sequence length="386" mass="41030">MTAVAPEEIRFHHGSLVVPTGAVHTTPLGYDRDNVPIGAPLPLAPSVELIHRLSGCRETIVAFEGKLGDTLLALSGVRAVLDWLRLRSVRAAVRAVGPYAGLIARTGLITQPQTTTPSGRQAVIGDRAGVEAHDSEATASLVLDPAAPPCWSSDGRAHPDLPARHHLALERRLGIRLPGAPPFAPTLMTGPNELVEELRSVGWLGGLAIAAITATSWPERKDYTAQRYTALAEHIAEVHQTQARLLLIGGNPADGPRITAEAPRRHVEILRLDGVPAASLVDLLPHCHLVVGNDTGLTHLAAMARGENGSSPPVVGLYARHSHSKWRTGLPHHHAVATGLSNRMHQGDLCPVRDAIPPDTAIHMDAFPPAALAQVCLELLKGARAR</sequence>
<dbReference type="InterPro" id="IPR002201">
    <property type="entry name" value="Glyco_trans_9"/>
</dbReference>
<proteinExistence type="predicted"/>
<evidence type="ECO:0000313" key="2">
    <source>
        <dbReference type="Proteomes" id="UP001501303"/>
    </source>
</evidence>
<protein>
    <recommendedName>
        <fullName evidence="3">Glycosyl transferase</fullName>
    </recommendedName>
</protein>
<name>A0ABN2PWH3_9ACTN</name>
<dbReference type="EMBL" id="BAAAMJ010000067">
    <property type="protein sequence ID" value="GAA1931487.1"/>
    <property type="molecule type" value="Genomic_DNA"/>
</dbReference>
<accession>A0ABN2PWH3</accession>
<organism evidence="1 2">
    <name type="scientific">Streptomyces sodiiphilus</name>
    <dbReference type="NCBI Taxonomy" id="226217"/>
    <lineage>
        <taxon>Bacteria</taxon>
        <taxon>Bacillati</taxon>
        <taxon>Actinomycetota</taxon>
        <taxon>Actinomycetes</taxon>
        <taxon>Kitasatosporales</taxon>
        <taxon>Streptomycetaceae</taxon>
        <taxon>Streptomyces</taxon>
    </lineage>
</organism>
<dbReference type="Gene3D" id="3.40.50.2000">
    <property type="entry name" value="Glycogen Phosphorylase B"/>
    <property type="match status" value="1"/>
</dbReference>
<keyword evidence="2" id="KW-1185">Reference proteome</keyword>